<dbReference type="EMBL" id="SRPS01000003">
    <property type="protein sequence ID" value="KAG5978239.1"/>
    <property type="molecule type" value="Genomic_DNA"/>
</dbReference>
<feature type="compositionally biased region" description="Polar residues" evidence="1">
    <location>
        <begin position="140"/>
        <end position="160"/>
    </location>
</feature>
<feature type="region of interest" description="Disordered" evidence="1">
    <location>
        <begin position="1"/>
        <end position="217"/>
    </location>
</feature>
<evidence type="ECO:0000313" key="2">
    <source>
        <dbReference type="EMBL" id="KAG5957227.1"/>
    </source>
</evidence>
<comment type="caution">
    <text evidence="3">The sequence shown here is derived from an EMBL/GenBank/DDBJ whole genome shotgun (WGS) entry which is preliminary data.</text>
</comment>
<evidence type="ECO:0000313" key="4">
    <source>
        <dbReference type="Proteomes" id="UP000742024"/>
    </source>
</evidence>
<reference evidence="3 4" key="1">
    <citation type="journal article" date="2020" name="bioRxiv">
        <title>Whole genome comparisons of ergot fungi reveals the divergence and evolution of species within the genus Claviceps are the result of varying mechanisms driving genome evolution and host range expansion.</title>
        <authorList>
            <person name="Wyka S.A."/>
            <person name="Mondo S.J."/>
            <person name="Liu M."/>
            <person name="Dettman J."/>
            <person name="Nalam V."/>
            <person name="Broders K.D."/>
        </authorList>
    </citation>
    <scope>NUCLEOTIDE SEQUENCE</scope>
    <source>
        <strain evidence="3">CCC 1102</strain>
        <strain evidence="2 4">LM583</strain>
    </source>
</reference>
<sequence length="1550" mass="171817">MDESSSNQMERPSRPKDAIPAERSSEDQGSVPSPDPPSTRPSTRPSSDPPSKRSSPELPSTRPNPFDEGDVLARKRRRTSGSASPQSPALPRGEAHAASLSNHANASEPSANDAIPAVQVAESSHTPRTPVNFLPFDCAPNSSTPPSSSKVTLNLKNSNGLAVDAPKPSSPSNMRPASDIVTDSRSNTEAETMDYNTEQQPQMPTGASSKSTSDSISPSVELIVVSDADSEEGNDDMVLSYEENATGFGSNEFSSSNPILQFPFSEPDDDPSAPLHRVLDYLSTQSSIDSKIITQVQAWIEDHLQFAGSTELSIVRDSREAYRIFWLVLPNVMFHLSIRSSDLCKIPELRNSIIDFYSSFTCLAARMISLDALAIKDWQATSQSDCRQYPELFSPKYLRQLHEVLSPDHSGTNSQNEAQHYPGWPRQHEIESYLIDKFQASPGGNVDDLSQLASFIASLLPENPKLVDALAPVAQIFAACIRKAALTTGHDQSTGRVRQTDVQFEAGHLVWLHLSDCLDLMIEKHVTQLSTETATALLNAALEILKCALRGSHQQAVDELQEHMRVFPGLSITHTVEAMAWKWGVRVLERLIRSGQMQLRVMAITKLCGDLVCIWQTAGNASDEDTSLFIEHLGNHLLQTHLVDYIFGSNCHPEIIVESANVLGFLIVTKMYNQQHTDRLWQGLTGRQDSHVAEALARMITSITGLLDYSGLVAWCEKFQTLPLAGFSLSMRTLWESLMENMIKRCQSEQRVPTLHPFKLCLRLLREASICTQGCQTADTELQFAAMQKLRELLALGPSPEDRGTLFVSCIDDIAQKSSTSLGSLWCLSMAIRGTVPRDLQVLTEQHDLARLVIEELAHAIGAGRQAGAIAVLSGDSNMPRRDLIMNIIHLQPSAIEDELGTRLLDILVGPDSSCEEDRAAGWLVILSVMRQSSLKNSFLQTCFSKYLPSLPASCFSDGMLDFVRERALSLAGDNSDFALDDSESLSTSGLEQLWRIILEADDSPLVARAICTLAVDLYLESNAMRRCPMPRARRVHLSLVSRCMDQMKSAATWIRGSVEGVSGNDDVRLATASKDVELRRQELIFRRSLQLLKFFLEKHQAHPKFSVPDLRPFMASALNKTVGCSAELKFQAFDGCDQSSIQHLEIGRQNTVACLLAEIQRVTGFENYRIYYRGQQWCPSENQIGLTLYELHMQDDIMLVKREEDISSTAEGMKPGSSQLEIEILAHFKELWEYLGMEEKFAEDIYDFLAQLPADGEFTARFDSDDASYLDIFHKGYPFRTLYAIHAIGDYVEAAQYQRDQADLDAEGASERLGSFQQAIEKSLRLVVDAIADPDLLDGVSPALRLRIAGSLVRIYVKIFTVATQKTPRVELESSVLPSATRLYEIICLAKEHDGYDSSFALIDHACAAILRVGSESLDFWNAVISETKIMELIANLVLKDPRKLVKQTVAELIEDATSAHTNTSSVVHTEDLTNGKQKSHYMLVSLCSAMIAILPECMDHQSEPEEYFRLMLHLLEQSQNKCPSAIDIETLAVTTLDLLLQHTSMEAS</sequence>
<proteinExistence type="predicted"/>
<dbReference type="Proteomes" id="UP000784919">
    <property type="component" value="Unassembled WGS sequence"/>
</dbReference>
<evidence type="ECO:0000313" key="3">
    <source>
        <dbReference type="EMBL" id="KAG5978239.1"/>
    </source>
</evidence>
<protein>
    <submittedName>
        <fullName evidence="3">Uncharacterized protein</fullName>
    </submittedName>
</protein>
<feature type="compositionally biased region" description="Low complexity" evidence="1">
    <location>
        <begin position="96"/>
        <end position="107"/>
    </location>
</feature>
<feature type="compositionally biased region" description="Polar residues" evidence="1">
    <location>
        <begin position="170"/>
        <end position="207"/>
    </location>
</feature>
<feature type="compositionally biased region" description="Polar residues" evidence="1">
    <location>
        <begin position="1"/>
        <end position="10"/>
    </location>
</feature>
<organism evidence="3 5">
    <name type="scientific">Claviceps arundinis</name>
    <dbReference type="NCBI Taxonomy" id="1623583"/>
    <lineage>
        <taxon>Eukaryota</taxon>
        <taxon>Fungi</taxon>
        <taxon>Dikarya</taxon>
        <taxon>Ascomycota</taxon>
        <taxon>Pezizomycotina</taxon>
        <taxon>Sordariomycetes</taxon>
        <taxon>Hypocreomycetidae</taxon>
        <taxon>Hypocreales</taxon>
        <taxon>Clavicipitaceae</taxon>
        <taxon>Claviceps</taxon>
    </lineage>
</organism>
<feature type="compositionally biased region" description="Low complexity" evidence="1">
    <location>
        <begin position="208"/>
        <end position="217"/>
    </location>
</feature>
<accession>A0A9P7N296</accession>
<dbReference type="Proteomes" id="UP000742024">
    <property type="component" value="Unassembled WGS sequence"/>
</dbReference>
<dbReference type="EMBL" id="SRPR01000175">
    <property type="protein sequence ID" value="KAG5957227.1"/>
    <property type="molecule type" value="Genomic_DNA"/>
</dbReference>
<name>A0A9P7N296_9HYPO</name>
<gene>
    <name evidence="3" type="ORF">E4U56_004582</name>
    <name evidence="2" type="ORF">E4U57_001905</name>
</gene>
<feature type="compositionally biased region" description="Basic and acidic residues" evidence="1">
    <location>
        <begin position="11"/>
        <end position="26"/>
    </location>
</feature>
<evidence type="ECO:0000313" key="5">
    <source>
        <dbReference type="Proteomes" id="UP000784919"/>
    </source>
</evidence>
<evidence type="ECO:0000256" key="1">
    <source>
        <dbReference type="SAM" id="MobiDB-lite"/>
    </source>
</evidence>
<dbReference type="OrthoDB" id="420187at2759"/>
<keyword evidence="4" id="KW-1185">Reference proteome</keyword>